<protein>
    <submittedName>
        <fullName evidence="3">DUF4342 domain-containing protein</fullName>
    </submittedName>
</protein>
<dbReference type="EMBL" id="WUMU01000001">
    <property type="protein sequence ID" value="MXN16676.1"/>
    <property type="molecule type" value="Genomic_DNA"/>
</dbReference>
<dbReference type="RefSeq" id="WP_160891191.1">
    <property type="nucleotide sequence ID" value="NZ_WUMU01000001.1"/>
</dbReference>
<accession>A0A6L7FZK0</accession>
<evidence type="ECO:0000256" key="1">
    <source>
        <dbReference type="SAM" id="MobiDB-lite"/>
    </source>
</evidence>
<feature type="domain" description="DUF4342" evidence="2">
    <location>
        <begin position="10"/>
        <end position="82"/>
    </location>
</feature>
<name>A0A6L7FZK0_9RHOB</name>
<dbReference type="AlphaFoldDB" id="A0A6L7FZK0"/>
<evidence type="ECO:0000313" key="3">
    <source>
        <dbReference type="EMBL" id="MXN16676.1"/>
    </source>
</evidence>
<evidence type="ECO:0000313" key="4">
    <source>
        <dbReference type="Proteomes" id="UP000477911"/>
    </source>
</evidence>
<evidence type="ECO:0000259" key="2">
    <source>
        <dbReference type="Pfam" id="PF14242"/>
    </source>
</evidence>
<proteinExistence type="predicted"/>
<reference evidence="3 4" key="1">
    <citation type="submission" date="2019-12" db="EMBL/GenBank/DDBJ databases">
        <authorList>
            <person name="Li M."/>
        </authorList>
    </citation>
    <scope>NUCLEOTIDE SEQUENCE [LARGE SCALE GENOMIC DNA]</scope>
    <source>
        <strain evidence="3 4">GBMRC 2024</strain>
    </source>
</reference>
<gene>
    <name evidence="3" type="ORF">GR170_02415</name>
</gene>
<dbReference type="Pfam" id="PF14242">
    <property type="entry name" value="DUF4342"/>
    <property type="match status" value="1"/>
</dbReference>
<feature type="region of interest" description="Disordered" evidence="1">
    <location>
        <begin position="81"/>
        <end position="108"/>
    </location>
</feature>
<organism evidence="3 4">
    <name type="scientific">Pseudooceanicola albus</name>
    <dbReference type="NCBI Taxonomy" id="2692189"/>
    <lineage>
        <taxon>Bacteria</taxon>
        <taxon>Pseudomonadati</taxon>
        <taxon>Pseudomonadota</taxon>
        <taxon>Alphaproteobacteria</taxon>
        <taxon>Rhodobacterales</taxon>
        <taxon>Paracoccaceae</taxon>
        <taxon>Pseudooceanicola</taxon>
    </lineage>
</organism>
<sequence length="108" mass="11219">MALDPRRTACIDAPALIDHVRDRIAEGNVNRLRIRDPDGSFTLELPVTAAVVAGGALALAAPWLTLLGAAAGLATQLHVEVEHGHDPPHAPTEADTLADGPLGDNLPI</sequence>
<comment type="caution">
    <text evidence="3">The sequence shown here is derived from an EMBL/GenBank/DDBJ whole genome shotgun (WGS) entry which is preliminary data.</text>
</comment>
<keyword evidence="4" id="KW-1185">Reference proteome</keyword>
<dbReference type="InterPro" id="IPR025642">
    <property type="entry name" value="DUF4342"/>
</dbReference>
<dbReference type="Proteomes" id="UP000477911">
    <property type="component" value="Unassembled WGS sequence"/>
</dbReference>